<dbReference type="AlphaFoldDB" id="A0A6A7B6T2"/>
<dbReference type="EMBL" id="MU006304">
    <property type="protein sequence ID" value="KAF2850994.1"/>
    <property type="molecule type" value="Genomic_DNA"/>
</dbReference>
<reference evidence="2" key="1">
    <citation type="submission" date="2020-01" db="EMBL/GenBank/DDBJ databases">
        <authorList>
            <consortium name="DOE Joint Genome Institute"/>
            <person name="Haridas S."/>
            <person name="Albert R."/>
            <person name="Binder M."/>
            <person name="Bloem J."/>
            <person name="Labutti K."/>
            <person name="Salamov A."/>
            <person name="Andreopoulos B."/>
            <person name="Baker S.E."/>
            <person name="Barry K."/>
            <person name="Bills G."/>
            <person name="Bluhm B.H."/>
            <person name="Cannon C."/>
            <person name="Castanera R."/>
            <person name="Culley D.E."/>
            <person name="Daum C."/>
            <person name="Ezra D."/>
            <person name="Gonzalez J.B."/>
            <person name="Henrissat B."/>
            <person name="Kuo A."/>
            <person name="Liang C."/>
            <person name="Lipzen A."/>
            <person name="Lutzoni F."/>
            <person name="Magnuson J."/>
            <person name="Mondo S."/>
            <person name="Nolan M."/>
            <person name="Ohm R."/>
            <person name="Pangilinan J."/>
            <person name="Park H.-J."/>
            <person name="Ramirez L."/>
            <person name="Alfaro M."/>
            <person name="Sun H."/>
            <person name="Tritt A."/>
            <person name="Yoshinaga Y."/>
            <person name="Zwiers L.-H."/>
            <person name="Turgeon B.G."/>
            <person name="Goodwin S.B."/>
            <person name="Spatafora J.W."/>
            <person name="Crous P.W."/>
            <person name="Grigoriev I.V."/>
        </authorList>
    </citation>
    <scope>NUCLEOTIDE SEQUENCE</scope>
    <source>
        <strain evidence="2">IPT5</strain>
    </source>
</reference>
<sequence>MSTLNWVAICLLLQITRTGGCITGGFVGRFIPGNHRKRGLGQQRGMLRCISAGGVVVACALFLFPQWEVLSTLLCAIFSLRNSCLGSFNCMVRNTSSPVSTAADVFQTHMGIHWTLGGYLSLLGFGNPRNPIAMSCL</sequence>
<keyword evidence="1" id="KW-0472">Membrane</keyword>
<organism evidence="2 3">
    <name type="scientific">Plenodomus tracheiphilus IPT5</name>
    <dbReference type="NCBI Taxonomy" id="1408161"/>
    <lineage>
        <taxon>Eukaryota</taxon>
        <taxon>Fungi</taxon>
        <taxon>Dikarya</taxon>
        <taxon>Ascomycota</taxon>
        <taxon>Pezizomycotina</taxon>
        <taxon>Dothideomycetes</taxon>
        <taxon>Pleosporomycetidae</taxon>
        <taxon>Pleosporales</taxon>
        <taxon>Pleosporineae</taxon>
        <taxon>Leptosphaeriaceae</taxon>
        <taxon>Plenodomus</taxon>
    </lineage>
</organism>
<evidence type="ECO:0000313" key="3">
    <source>
        <dbReference type="Proteomes" id="UP000799423"/>
    </source>
</evidence>
<keyword evidence="3" id="KW-1185">Reference proteome</keyword>
<proteinExistence type="predicted"/>
<evidence type="ECO:0000313" key="2">
    <source>
        <dbReference type="EMBL" id="KAF2850994.1"/>
    </source>
</evidence>
<name>A0A6A7B6T2_9PLEO</name>
<feature type="transmembrane region" description="Helical" evidence="1">
    <location>
        <begin position="49"/>
        <end position="67"/>
    </location>
</feature>
<keyword evidence="1" id="KW-1133">Transmembrane helix</keyword>
<gene>
    <name evidence="2" type="ORF">T440DRAFT_76511</name>
</gene>
<keyword evidence="1" id="KW-0812">Transmembrane</keyword>
<evidence type="ECO:0000256" key="1">
    <source>
        <dbReference type="SAM" id="Phobius"/>
    </source>
</evidence>
<protein>
    <submittedName>
        <fullName evidence="2">Uncharacterized protein</fullName>
    </submittedName>
</protein>
<accession>A0A6A7B6T2</accession>
<feature type="transmembrane region" description="Helical" evidence="1">
    <location>
        <begin position="6"/>
        <end position="28"/>
    </location>
</feature>
<dbReference type="Proteomes" id="UP000799423">
    <property type="component" value="Unassembled WGS sequence"/>
</dbReference>